<dbReference type="EMBL" id="DOTR01000046">
    <property type="protein sequence ID" value="HCA02393.1"/>
    <property type="molecule type" value="Genomic_DNA"/>
</dbReference>
<dbReference type="Pfam" id="PF00563">
    <property type="entry name" value="EAL"/>
    <property type="match status" value="1"/>
</dbReference>
<dbReference type="NCBIfam" id="TIGR00254">
    <property type="entry name" value="GGDEF"/>
    <property type="match status" value="1"/>
</dbReference>
<comment type="caution">
    <text evidence="8">The sequence shown here is derived from an EMBL/GenBank/DDBJ whole genome shotgun (WGS) entry which is preliminary data.</text>
</comment>
<dbReference type="CDD" id="cd00130">
    <property type="entry name" value="PAS"/>
    <property type="match status" value="2"/>
</dbReference>
<keyword evidence="3" id="KW-0812">Transmembrane</keyword>
<evidence type="ECO:0000259" key="5">
    <source>
        <dbReference type="PROSITE" id="PS50113"/>
    </source>
</evidence>
<dbReference type="CDD" id="cd12914">
    <property type="entry name" value="PDC1_DGC_like"/>
    <property type="match status" value="1"/>
</dbReference>
<dbReference type="InterPro" id="IPR000160">
    <property type="entry name" value="GGDEF_dom"/>
</dbReference>
<dbReference type="PROSITE" id="PS50112">
    <property type="entry name" value="PAS"/>
    <property type="match status" value="2"/>
</dbReference>
<feature type="domain" description="GGDEF" evidence="7">
    <location>
        <begin position="634"/>
        <end position="772"/>
    </location>
</feature>
<protein>
    <recommendedName>
        <fullName evidence="1">cyclic-guanylate-specific phosphodiesterase</fullName>
        <ecNumber evidence="1">3.1.4.52</ecNumber>
    </recommendedName>
</protein>
<dbReference type="InterPro" id="IPR000700">
    <property type="entry name" value="PAS-assoc_C"/>
</dbReference>
<dbReference type="CDD" id="cd01948">
    <property type="entry name" value="EAL"/>
    <property type="match status" value="1"/>
</dbReference>
<dbReference type="PROSITE" id="PS50883">
    <property type="entry name" value="EAL"/>
    <property type="match status" value="1"/>
</dbReference>
<dbReference type="InterPro" id="IPR001633">
    <property type="entry name" value="EAL_dom"/>
</dbReference>
<dbReference type="Gene3D" id="3.30.450.20">
    <property type="entry name" value="PAS domain"/>
    <property type="match status" value="4"/>
</dbReference>
<evidence type="ECO:0000259" key="6">
    <source>
        <dbReference type="PROSITE" id="PS50883"/>
    </source>
</evidence>
<evidence type="ECO:0000313" key="8">
    <source>
        <dbReference type="EMBL" id="HCA02393.1"/>
    </source>
</evidence>
<dbReference type="PROSITE" id="PS50113">
    <property type="entry name" value="PAC"/>
    <property type="match status" value="2"/>
</dbReference>
<dbReference type="SUPFAM" id="SSF55785">
    <property type="entry name" value="PYP-like sensor domain (PAS domain)"/>
    <property type="match status" value="2"/>
</dbReference>
<dbReference type="SMART" id="SM00267">
    <property type="entry name" value="GGDEF"/>
    <property type="match status" value="1"/>
</dbReference>
<dbReference type="PANTHER" id="PTHR44757">
    <property type="entry name" value="DIGUANYLATE CYCLASE DGCP"/>
    <property type="match status" value="1"/>
</dbReference>
<evidence type="ECO:0000256" key="2">
    <source>
        <dbReference type="ARBA" id="ARBA00022636"/>
    </source>
</evidence>
<evidence type="ECO:0000259" key="7">
    <source>
        <dbReference type="PROSITE" id="PS50887"/>
    </source>
</evidence>
<dbReference type="PROSITE" id="PS50887">
    <property type="entry name" value="GGDEF"/>
    <property type="match status" value="1"/>
</dbReference>
<organism evidence="8">
    <name type="scientific">Halomonas campaniensis</name>
    <dbReference type="NCBI Taxonomy" id="213554"/>
    <lineage>
        <taxon>Bacteria</taxon>
        <taxon>Pseudomonadati</taxon>
        <taxon>Pseudomonadota</taxon>
        <taxon>Gammaproteobacteria</taxon>
        <taxon>Oceanospirillales</taxon>
        <taxon>Halomonadaceae</taxon>
        <taxon>Halomonas</taxon>
    </lineage>
</organism>
<dbReference type="CDD" id="cd12915">
    <property type="entry name" value="PDC2_DGC_like"/>
    <property type="match status" value="1"/>
</dbReference>
<feature type="domain" description="PAC" evidence="5">
    <location>
        <begin position="548"/>
        <end position="602"/>
    </location>
</feature>
<dbReference type="Gene3D" id="3.30.70.270">
    <property type="match status" value="1"/>
</dbReference>
<proteinExistence type="predicted"/>
<dbReference type="PANTHER" id="PTHR44757:SF2">
    <property type="entry name" value="BIOFILM ARCHITECTURE MAINTENANCE PROTEIN MBAA"/>
    <property type="match status" value="1"/>
</dbReference>
<feature type="transmembrane region" description="Helical" evidence="3">
    <location>
        <begin position="26"/>
        <end position="45"/>
    </location>
</feature>
<evidence type="ECO:0000256" key="3">
    <source>
        <dbReference type="SAM" id="Phobius"/>
    </source>
</evidence>
<feature type="domain" description="PAS" evidence="4">
    <location>
        <begin position="492"/>
        <end position="523"/>
    </location>
</feature>
<dbReference type="Gene3D" id="3.20.20.450">
    <property type="entry name" value="EAL domain"/>
    <property type="match status" value="1"/>
</dbReference>
<sequence length="1037" mass="116598">MLLPRSDRVTNKSQVMPGFRRQKQRVITLYVLSLCMMIALFGWLLKGQYHQEVNAAESRVIARANVVSEWVTGMFGQSSQGLFSLAELLKVHQENSLGLDGLEAESATAVQRALDNLTEYVPLIDSVSVLDPQGRLRLSSNANRDVGEGIGDSAFFRTFQQGGQDEMMTPLIWSTSKQRFFLYHGRRLVNDQGDFAGVIMSRIMPHILNSALQQMRLYDGESMALIDESLKVVARHPAPHKGMLIGSQLDAPETQQWLNSGSVTRTLAAISPLDGSKRLFHMQRIRGYPVFVTVGVDLHTLMSGWRQRLLVLLLVVGLITLLGAWGVRHYLNRLALAYQLHERIKERELARAEAQARGARMDALVHSIQDLIFVFDVEGRFNYIHAASPEQLLVKSQDALGKHFSHVLPVSLARAFAAVFERVQQLHKVERFEYPLTIDAQPHHFHATVSPLISSAGQFEGVLSVNRDITEAKRAEVELQIAAAAFQAHLGIIVADARGDILKVNETFKRITGYSDAEVIGKNPRMFSSGHHNAAFYRRLWKRVMTTGSWEGEIWNQRKNGELFPEWLTISAVYDSDGVLTNYVATMSDISERKAAEQEIHQLAFYDPLTGFANRRLFMDRMETALKELNRHQRCGALLVIDIDRFNHINDTLGHLAGDQLLQRVAQRFGQMLRDTDTLARLGSDEFAVLIEDIDGSPRQTRRLAEHIAQKLLVALDEPISFSEEQVMVTACVGITVVSDSQRSAEDYLQQVDMALLQAKASGRRAIRFFDPSMQATLLARVKLEADLRQALESHQWRLYYQPQVNCFGHCTGVEALLRWQHPERGMVPPGEFIPLLESTGLINEVGEWVIEDACRQLACWAATPHLRELTISVNISPLQFRDSEFLSRLQQVFVRTKAPLERLKLEVTESLFVEARDDARDKMLSLKAQGVRFSLDDFGTGYSSLAYLAQLPLDQLKIDQSFVHQVLESSANAAIVESTIALAKSLNLDVIAEGVESESQKAWLLAHGCQAFQGYLFGRPMPVDAIEKTFLAQQRS</sequence>
<evidence type="ECO:0000256" key="1">
    <source>
        <dbReference type="ARBA" id="ARBA00012282"/>
    </source>
</evidence>
<dbReference type="AlphaFoldDB" id="A0A3D0KFT1"/>
<evidence type="ECO:0000259" key="4">
    <source>
        <dbReference type="PROSITE" id="PS50112"/>
    </source>
</evidence>
<reference evidence="8" key="1">
    <citation type="journal article" date="2018" name="Nat. Biotechnol.">
        <title>A standardized bacterial taxonomy based on genome phylogeny substantially revises the tree of life.</title>
        <authorList>
            <person name="Parks D.H."/>
            <person name="Chuvochina M."/>
            <person name="Waite D.W."/>
            <person name="Rinke C."/>
            <person name="Skarshewski A."/>
            <person name="Chaumeil P.A."/>
            <person name="Hugenholtz P."/>
        </authorList>
    </citation>
    <scope>NUCLEOTIDE SEQUENCE [LARGE SCALE GENOMIC DNA]</scope>
    <source>
        <strain evidence="8">UBA11284</strain>
    </source>
</reference>
<keyword evidence="3" id="KW-1133">Transmembrane helix</keyword>
<dbReference type="Pfam" id="PF08448">
    <property type="entry name" value="PAS_4"/>
    <property type="match status" value="1"/>
</dbReference>
<dbReference type="InterPro" id="IPR052155">
    <property type="entry name" value="Biofilm_reg_signaling"/>
</dbReference>
<dbReference type="InterPro" id="IPR001610">
    <property type="entry name" value="PAC"/>
</dbReference>
<dbReference type="SMART" id="SM00052">
    <property type="entry name" value="EAL"/>
    <property type="match status" value="1"/>
</dbReference>
<dbReference type="NCBIfam" id="TIGR00229">
    <property type="entry name" value="sensory_box"/>
    <property type="match status" value="2"/>
</dbReference>
<dbReference type="SMART" id="SM00086">
    <property type="entry name" value="PAC"/>
    <property type="match status" value="2"/>
</dbReference>
<dbReference type="InterPro" id="IPR043128">
    <property type="entry name" value="Rev_trsase/Diguanyl_cyclase"/>
</dbReference>
<dbReference type="InterPro" id="IPR013656">
    <property type="entry name" value="PAS_4"/>
</dbReference>
<dbReference type="SUPFAM" id="SSF55073">
    <property type="entry name" value="Nucleotide cyclase"/>
    <property type="match status" value="1"/>
</dbReference>
<feature type="transmembrane region" description="Helical" evidence="3">
    <location>
        <begin position="309"/>
        <end position="327"/>
    </location>
</feature>
<dbReference type="GO" id="GO:0071111">
    <property type="term" value="F:cyclic-guanylate-specific phosphodiesterase activity"/>
    <property type="evidence" value="ECO:0007669"/>
    <property type="project" value="UniProtKB-EC"/>
</dbReference>
<dbReference type="EC" id="3.1.4.52" evidence="1"/>
<dbReference type="InterPro" id="IPR029787">
    <property type="entry name" value="Nucleotide_cyclase"/>
</dbReference>
<feature type="domain" description="PAS" evidence="4">
    <location>
        <begin position="357"/>
        <end position="402"/>
    </location>
</feature>
<dbReference type="SUPFAM" id="SSF141868">
    <property type="entry name" value="EAL domain-like"/>
    <property type="match status" value="1"/>
</dbReference>
<dbReference type="FunFam" id="3.20.20.450:FF:000001">
    <property type="entry name" value="Cyclic di-GMP phosphodiesterase yahA"/>
    <property type="match status" value="1"/>
</dbReference>
<dbReference type="Pfam" id="PF00990">
    <property type="entry name" value="GGDEF"/>
    <property type="match status" value="1"/>
</dbReference>
<dbReference type="Pfam" id="PF13426">
    <property type="entry name" value="PAS_9"/>
    <property type="match status" value="1"/>
</dbReference>
<feature type="domain" description="EAL" evidence="6">
    <location>
        <begin position="781"/>
        <end position="1035"/>
    </location>
</feature>
<dbReference type="InterPro" id="IPR035965">
    <property type="entry name" value="PAS-like_dom_sf"/>
</dbReference>
<name>A0A3D0KFT1_9GAMM</name>
<accession>A0A3D0KFT1</accession>
<dbReference type="InterPro" id="IPR000014">
    <property type="entry name" value="PAS"/>
</dbReference>
<keyword evidence="2" id="KW-0973">c-di-GMP</keyword>
<feature type="domain" description="PAC" evidence="5">
    <location>
        <begin position="427"/>
        <end position="481"/>
    </location>
</feature>
<dbReference type="SMART" id="SM00091">
    <property type="entry name" value="PAS"/>
    <property type="match status" value="2"/>
</dbReference>
<dbReference type="CDD" id="cd01949">
    <property type="entry name" value="GGDEF"/>
    <property type="match status" value="1"/>
</dbReference>
<gene>
    <name evidence="8" type="ORF">DEO68_09465</name>
</gene>
<keyword evidence="3" id="KW-0472">Membrane</keyword>
<dbReference type="InterPro" id="IPR035919">
    <property type="entry name" value="EAL_sf"/>
</dbReference>